<protein>
    <submittedName>
        <fullName evidence="2">Dinitrogenase iron-molybdenum cofactor biosynthesis protein</fullName>
    </submittedName>
</protein>
<dbReference type="PANTHER" id="PTHR42983:SF1">
    <property type="entry name" value="IRON-MOLYBDENUM PROTEIN"/>
    <property type="match status" value="1"/>
</dbReference>
<evidence type="ECO:0000313" key="2">
    <source>
        <dbReference type="EMBL" id="KNZ70522.1"/>
    </source>
</evidence>
<dbReference type="SUPFAM" id="SSF53146">
    <property type="entry name" value="Nitrogenase accessory factor-like"/>
    <property type="match status" value="1"/>
</dbReference>
<dbReference type="Pfam" id="PF02579">
    <property type="entry name" value="Nitro_FeMo-Co"/>
    <property type="match status" value="1"/>
</dbReference>
<proteinExistence type="predicted"/>
<dbReference type="InterPro" id="IPR003731">
    <property type="entry name" value="Di-Nase_FeMo-co_biosynth"/>
</dbReference>
<feature type="domain" description="Dinitrogenase iron-molybdenum cofactor biosynthesis" evidence="1">
    <location>
        <begin position="10"/>
        <end position="97"/>
    </location>
</feature>
<dbReference type="AlphaFoldDB" id="A0A0L6W4L9"/>
<comment type="caution">
    <text evidence="2">The sequence shown here is derived from an EMBL/GenBank/DDBJ whole genome shotgun (WGS) entry which is preliminary data.</text>
</comment>
<dbReference type="Gene3D" id="3.30.420.130">
    <property type="entry name" value="Dinitrogenase iron-molybdenum cofactor biosynthesis domain"/>
    <property type="match status" value="1"/>
</dbReference>
<gene>
    <name evidence="2" type="ORF">Tfer_0704</name>
</gene>
<accession>A0A0L6W4L9</accession>
<name>A0A0L6W4L9_9FIRM</name>
<reference evidence="3" key="1">
    <citation type="submission" date="2015-07" db="EMBL/GenBank/DDBJ databases">
        <title>Complete Genome of Thermincola ferriacetica strain Z-0001T.</title>
        <authorList>
            <person name="Lusk B."/>
            <person name="Badalamenti J.P."/>
            <person name="Parameswaran P."/>
            <person name="Bond D.R."/>
            <person name="Torres C.I."/>
        </authorList>
    </citation>
    <scope>NUCLEOTIDE SEQUENCE [LARGE SCALE GENOMIC DNA]</scope>
    <source>
        <strain evidence="3">Z-0001</strain>
    </source>
</reference>
<sequence>MRVAIPELYGKVNPHFGQSTNFSIIDLNNSEIVGMKTISAHGLQHKYDQTAQLLQANQVDVVLAGKINKKCFNTLKNYGFLVISGVDGDIISAAIAYAQGELINYEYNCSRKERCRPA</sequence>
<dbReference type="Proteomes" id="UP000037175">
    <property type="component" value="Unassembled WGS sequence"/>
</dbReference>
<dbReference type="InterPro" id="IPR036105">
    <property type="entry name" value="DiNase_FeMo-co_biosyn_sf"/>
</dbReference>
<dbReference type="EMBL" id="LGTE01000003">
    <property type="protein sequence ID" value="KNZ70522.1"/>
    <property type="molecule type" value="Genomic_DNA"/>
</dbReference>
<evidence type="ECO:0000259" key="1">
    <source>
        <dbReference type="Pfam" id="PF02579"/>
    </source>
</evidence>
<keyword evidence="3" id="KW-1185">Reference proteome</keyword>
<dbReference type="PANTHER" id="PTHR42983">
    <property type="entry name" value="DINITROGENASE IRON-MOLYBDENUM COFACTOR PROTEIN-RELATED"/>
    <property type="match status" value="1"/>
</dbReference>
<dbReference type="RefSeq" id="WP_013121056.1">
    <property type="nucleotide sequence ID" value="NZ_LGTE01000003.1"/>
</dbReference>
<organism evidence="2 3">
    <name type="scientific">Thermincola ferriacetica</name>
    <dbReference type="NCBI Taxonomy" id="281456"/>
    <lineage>
        <taxon>Bacteria</taxon>
        <taxon>Bacillati</taxon>
        <taxon>Bacillota</taxon>
        <taxon>Clostridia</taxon>
        <taxon>Eubacteriales</taxon>
        <taxon>Thermincolaceae</taxon>
        <taxon>Thermincola</taxon>
    </lineage>
</organism>
<evidence type="ECO:0000313" key="3">
    <source>
        <dbReference type="Proteomes" id="UP000037175"/>
    </source>
</evidence>